<evidence type="ECO:0000313" key="3">
    <source>
        <dbReference type="Proteomes" id="UP000494365"/>
    </source>
</evidence>
<evidence type="ECO:0000313" key="2">
    <source>
        <dbReference type="EMBL" id="CAB3796119.1"/>
    </source>
</evidence>
<keyword evidence="1" id="KW-0732">Signal</keyword>
<sequence length="172" mass="18677">MTCLNERIAGAMFFMLSGYAFAADLVIDSPAAMTVANIAPMPMKTVPPIPEPQRYLQRYEMEYQSDQGGPFYSQIENFYSVQVAHDARFGDGKASLAPAEAPPLAASYLRMGPSTAPQISIIQLPNATLTLGSQPQRRLSLTVDDWVFTATARLAILHSHGTGATVTVRHGF</sequence>
<gene>
    <name evidence="2" type="ORF">LMG28614_04298</name>
</gene>
<feature type="signal peptide" evidence="1">
    <location>
        <begin position="1"/>
        <end position="22"/>
    </location>
</feature>
<proteinExistence type="predicted"/>
<evidence type="ECO:0000256" key="1">
    <source>
        <dbReference type="SAM" id="SignalP"/>
    </source>
</evidence>
<dbReference type="EMBL" id="CADIKK010000020">
    <property type="protein sequence ID" value="CAB3796119.1"/>
    <property type="molecule type" value="Genomic_DNA"/>
</dbReference>
<dbReference type="AlphaFoldDB" id="A0A6S7BDB2"/>
<protein>
    <submittedName>
        <fullName evidence="2">Uncharacterized protein</fullName>
    </submittedName>
</protein>
<keyword evidence="3" id="KW-1185">Reference proteome</keyword>
<organism evidence="2 3">
    <name type="scientific">Paraburkholderia ultramafica</name>
    <dbReference type="NCBI Taxonomy" id="1544867"/>
    <lineage>
        <taxon>Bacteria</taxon>
        <taxon>Pseudomonadati</taxon>
        <taxon>Pseudomonadota</taxon>
        <taxon>Betaproteobacteria</taxon>
        <taxon>Burkholderiales</taxon>
        <taxon>Burkholderiaceae</taxon>
        <taxon>Paraburkholderia</taxon>
    </lineage>
</organism>
<reference evidence="2 3" key="1">
    <citation type="submission" date="2020-04" db="EMBL/GenBank/DDBJ databases">
        <authorList>
            <person name="De Canck E."/>
        </authorList>
    </citation>
    <scope>NUCLEOTIDE SEQUENCE [LARGE SCALE GENOMIC DNA]</scope>
    <source>
        <strain evidence="2 3">LMG 28614</strain>
    </source>
</reference>
<accession>A0A6S7BDB2</accession>
<dbReference type="Proteomes" id="UP000494365">
    <property type="component" value="Unassembled WGS sequence"/>
</dbReference>
<feature type="chain" id="PRO_5029006315" evidence="1">
    <location>
        <begin position="23"/>
        <end position="172"/>
    </location>
</feature>
<name>A0A6S7BDB2_9BURK</name>